<dbReference type="InterPro" id="IPR000182">
    <property type="entry name" value="GNAT_dom"/>
</dbReference>
<dbReference type="InterPro" id="IPR016181">
    <property type="entry name" value="Acyl_CoA_acyltransferase"/>
</dbReference>
<sequence length="433" mass="48242">MILSRMSRNQALTSLIRSLHSRKKDNIPYVQPIRTIGIVGDRTDIKLGRVLTKFTENSYSKRILREAKNKLDLTAIHSLPLITTPSAPEIQILPATAGDYEEVVAISEGIYNGVDFLPFAYHAWLKDPQRKMLIAKSKGKVVAFESFLLVDGGMTAVVQSLRVALWMRGRGVAGIITQYLFDTLRSNHPDVTRIRFTREENPPASILKRCRIIHSKAMVSVYLSADELEEVLRVLKSRISSVSKDSPPPVFLDYSKVHGLFSGPLKEEDLLPGRFLIQSLLPITTCKANLDLMQRWGVQWLCSYPCDAVRRITGSSELTDVSTDGSSSKEDNDLSSSAFKGFLSLGTPMFPVPLGGGKHRLDIDLFGTDLSFAKIHVLLQLKEAVKALPTGGSIICILYAEESLRDGLTGLFDGFTPFFWCREQLVLENRSKL</sequence>
<dbReference type="Gene3D" id="3.40.630.30">
    <property type="match status" value="1"/>
</dbReference>
<dbReference type="OrthoDB" id="8889733at2759"/>
<evidence type="ECO:0000313" key="2">
    <source>
        <dbReference type="Ensembl" id="ENSLLEP00000013143.1"/>
    </source>
</evidence>
<dbReference type="Proteomes" id="UP000694569">
    <property type="component" value="Unplaced"/>
</dbReference>
<accession>A0A8C5MEI4</accession>
<dbReference type="Pfam" id="PF24066">
    <property type="entry name" value="Hisat_C"/>
    <property type="match status" value="2"/>
</dbReference>
<proteinExistence type="predicted"/>
<dbReference type="PANTHER" id="PTHR47403:SF2">
    <property type="entry name" value="N-ACETYLTRANSFERASE 16,-LIKE"/>
    <property type="match status" value="1"/>
</dbReference>
<protein>
    <recommendedName>
        <fullName evidence="1">N-acetyltransferase domain-containing protein</fullName>
    </recommendedName>
</protein>
<dbReference type="SUPFAM" id="SSF55729">
    <property type="entry name" value="Acyl-CoA N-acyltransferases (Nat)"/>
    <property type="match status" value="1"/>
</dbReference>
<dbReference type="Pfam" id="PF00583">
    <property type="entry name" value="Acetyltransf_1"/>
    <property type="match status" value="1"/>
</dbReference>
<dbReference type="InterPro" id="IPR056483">
    <property type="entry name" value="Hisat_C"/>
</dbReference>
<dbReference type="GO" id="GO:0016747">
    <property type="term" value="F:acyltransferase activity, transferring groups other than amino-acyl groups"/>
    <property type="evidence" value="ECO:0007669"/>
    <property type="project" value="InterPro"/>
</dbReference>
<evidence type="ECO:0000313" key="3">
    <source>
        <dbReference type="Proteomes" id="UP000694569"/>
    </source>
</evidence>
<dbReference type="GeneTree" id="ENSGT00940000165408"/>
<organism evidence="2 3">
    <name type="scientific">Leptobrachium leishanense</name>
    <name type="common">Leishan spiny toad</name>
    <dbReference type="NCBI Taxonomy" id="445787"/>
    <lineage>
        <taxon>Eukaryota</taxon>
        <taxon>Metazoa</taxon>
        <taxon>Chordata</taxon>
        <taxon>Craniata</taxon>
        <taxon>Vertebrata</taxon>
        <taxon>Euteleostomi</taxon>
        <taxon>Amphibia</taxon>
        <taxon>Batrachia</taxon>
        <taxon>Anura</taxon>
        <taxon>Pelobatoidea</taxon>
        <taxon>Megophryidae</taxon>
        <taxon>Leptobrachium</taxon>
    </lineage>
</organism>
<dbReference type="AlphaFoldDB" id="A0A8C5MEI4"/>
<dbReference type="Ensembl" id="ENSLLET00000013661.1">
    <property type="protein sequence ID" value="ENSLLEP00000013143.1"/>
    <property type="gene ID" value="ENSLLEG00000008306.1"/>
</dbReference>
<feature type="domain" description="N-acetyltransferase" evidence="1">
    <location>
        <begin position="90"/>
        <end position="249"/>
    </location>
</feature>
<dbReference type="PROSITE" id="PS51186">
    <property type="entry name" value="GNAT"/>
    <property type="match status" value="1"/>
</dbReference>
<reference evidence="2" key="1">
    <citation type="submission" date="2025-08" db="UniProtKB">
        <authorList>
            <consortium name="Ensembl"/>
        </authorList>
    </citation>
    <scope>IDENTIFICATION</scope>
</reference>
<reference evidence="2" key="2">
    <citation type="submission" date="2025-09" db="UniProtKB">
        <authorList>
            <consortium name="Ensembl"/>
        </authorList>
    </citation>
    <scope>IDENTIFICATION</scope>
</reference>
<name>A0A8C5MEI4_9ANUR</name>
<dbReference type="PANTHER" id="PTHR47403">
    <property type="entry name" value="LOC100145250 PROTEIN"/>
    <property type="match status" value="1"/>
</dbReference>
<evidence type="ECO:0000259" key="1">
    <source>
        <dbReference type="PROSITE" id="PS51186"/>
    </source>
</evidence>
<keyword evidence="3" id="KW-1185">Reference proteome</keyword>